<reference evidence="5" key="4">
    <citation type="journal article" date="2022" name="Can. J. Microbiol.">
        <title>Characterization and Prevalence of A New Fatal Genotype CyHV-2 in Mainland China.</title>
        <authorList>
            <person name="Li L."/>
            <person name="Luo Y."/>
            <person name="Gao Z."/>
            <person name="Huang J."/>
            <person name="Zheng X."/>
            <person name="Nie H."/>
            <person name="Zhang J."/>
            <person name="Lin L."/>
            <person name="Yuan J."/>
        </authorList>
    </citation>
    <scope>NUCLEOTIDE SEQUENCE [LARGE SCALE GENOMIC DNA]</scope>
</reference>
<evidence type="ECO:0000313" key="1">
    <source>
        <dbReference type="EMBL" id="AFJ20559.1"/>
    </source>
</evidence>
<sequence>MMMDTYKCCRCLEPSAYDESPTMPSFSYAAQLLDWKPKSKSHRELYRFGRHNWLMGAWLSSNPIKGRLVTKLFSKNNTRRVIDHVLEKVCPEKGFPPISQWWNRTKFPKEGRVKINRSHSDYQHLATAVWLLGWHCMRHARILDENNPPAWCADRYLDTLEIRVNECDTPLEFLRFVIDLVDGNTDDDDDQLLADIDLGEEATRDDDDECLLQSPQGFWAMGKSSKMYVKEPTSNVSQWKLGRQLVDLGHRVMAHHMLKNVSDTLRLNQFRPNLGTVAMIRQALKYSAGWDGKSSPNRSCEANTTASIAYTTGGEMVNVGYALCVASHRRINLNWPEATCWKRCATWYGSTVIMTCFMRSVLTDVTLVDGHQQHTSAVSKLSVSMSENHYYGGSKPTAIVYYCQQAQRSSEAI</sequence>
<dbReference type="EMBL" id="JQ815364">
    <property type="protein sequence ID" value="AFJ20559.1"/>
    <property type="molecule type" value="Genomic_DNA"/>
</dbReference>
<evidence type="ECO:0000313" key="4">
    <source>
        <dbReference type="Proteomes" id="UP000101183"/>
    </source>
</evidence>
<dbReference type="GeneID" id="14011366"/>
<evidence type="ECO:0000313" key="6">
    <source>
        <dbReference type="Proteomes" id="UP000142765"/>
    </source>
</evidence>
<reference evidence="3 6" key="3">
    <citation type="submission" date="2015-08" db="EMBL/GenBank/DDBJ databases">
        <authorList>
            <person name="Babu N.S."/>
            <person name="Beckwith C.J."/>
            <person name="Beseler K.G."/>
            <person name="Brison A."/>
            <person name="Carone J.V."/>
            <person name="Caskin T.P."/>
            <person name="Diamond M."/>
            <person name="Durham M.E."/>
            <person name="Foxe J.M."/>
            <person name="Go M."/>
            <person name="Henderson B.A."/>
            <person name="Jones I.B."/>
            <person name="McGettigan J.A."/>
            <person name="Micheletti S.J."/>
            <person name="Nasrallah M.E."/>
            <person name="Ortiz D."/>
            <person name="Piller C.R."/>
            <person name="Privatt S.R."/>
            <person name="Schneider S.L."/>
            <person name="Sharp S."/>
            <person name="Smith T.C."/>
            <person name="Stanton J.D."/>
            <person name="Ullery H.E."/>
            <person name="Wilson R.J."/>
            <person name="Serrano M.G."/>
            <person name="Buck G."/>
            <person name="Lee V."/>
            <person name="Wang Y."/>
            <person name="Carvalho R."/>
            <person name="Voegtly L."/>
            <person name="Shi R."/>
            <person name="Duckworth R."/>
            <person name="Johnson A."/>
            <person name="Loviza R."/>
            <person name="Walstead R."/>
            <person name="Shah Z."/>
            <person name="Kiflezghi M."/>
            <person name="Wade K."/>
            <person name="Ball S.L."/>
            <person name="Bradley K.W."/>
            <person name="Asai D.J."/>
            <person name="Bowman C.A."/>
            <person name="Russell D.A."/>
            <person name="Pope W.H."/>
            <person name="Jacobs-Sera D."/>
            <person name="Hendrix R.W."/>
            <person name="Hatfull G.F."/>
        </authorList>
    </citation>
    <scope>NUCLEOTIDE SEQUENCE [LARGE SCALE GENOMIC DNA]</scope>
    <source>
        <strain evidence="3">SY</strain>
    </source>
</reference>
<name>K7PBG9_CYHV2</name>
<dbReference type="EMBL" id="KM200722">
    <property type="protein sequence ID" value="AKC02077.1"/>
    <property type="molecule type" value="Genomic_DNA"/>
</dbReference>
<dbReference type="Proteomes" id="UP000142765">
    <property type="component" value="Segment"/>
</dbReference>
<evidence type="ECO:0000313" key="3">
    <source>
        <dbReference type="EMBL" id="AMB21703.1"/>
    </source>
</evidence>
<gene>
    <name evidence="1" type="ORF">CyHV2_ORF129</name>
</gene>
<evidence type="ECO:0000313" key="5">
    <source>
        <dbReference type="Proteomes" id="UP000126788"/>
    </source>
</evidence>
<dbReference type="Proteomes" id="UP000101183">
    <property type="component" value="Segment"/>
</dbReference>
<accession>K7PBG9</accession>
<dbReference type="Proteomes" id="UP000126788">
    <property type="component" value="Genome"/>
</dbReference>
<reference evidence="1 4" key="1">
    <citation type="journal article" date="2013" name="J. Virol.">
        <title>Comparative genomics of carp herpesviruses.</title>
        <authorList>
            <person name="Davison A.J."/>
            <person name="Kurobe T."/>
            <person name="Gatherer D."/>
            <person name="Cunningham C."/>
            <person name="Korf I."/>
            <person name="Fukuda H."/>
            <person name="Hedrick R.P."/>
            <person name="Waltzek T.B."/>
        </authorList>
    </citation>
    <scope>NUCLEOTIDE SEQUENCE [LARGE SCALE GENOMIC DNA]</scope>
    <source>
        <strain evidence="1">ST-J1</strain>
    </source>
</reference>
<proteinExistence type="predicted"/>
<evidence type="ECO:0000313" key="2">
    <source>
        <dbReference type="EMBL" id="AKC02077.1"/>
    </source>
</evidence>
<reference evidence="2" key="2">
    <citation type="journal article" date="2015" name="Can. J. Microbiol.">
        <title>Characterization and Prevalence of A New Fatal Genotype CyHV-2 in Mainland China.</title>
        <authorList>
            <person name="Li L."/>
            <person name="Luo Y."/>
            <person name="Gao Z."/>
            <person name="Huang J."/>
            <person name="Zheng X."/>
            <person name="Nie H."/>
            <person name="Zhang J."/>
            <person name="Lin L."/>
            <person name="Yuan J."/>
        </authorList>
    </citation>
    <scope>NUCLEOTIDE SEQUENCE [LARGE SCALE GENOMIC DNA]</scope>
    <source>
        <strain evidence="2">SY-C1</strain>
    </source>
</reference>
<keyword evidence="4" id="KW-1185">Reference proteome</keyword>
<dbReference type="EMBL" id="KT387800">
    <property type="protein sequence ID" value="AMB21703.1"/>
    <property type="molecule type" value="Genomic_DNA"/>
</dbReference>
<protein>
    <submittedName>
        <fullName evidence="1 3">ORF129</fullName>
    </submittedName>
</protein>
<dbReference type="KEGG" id="vg:14011366"/>
<dbReference type="RefSeq" id="YP_007003953.1">
    <property type="nucleotide sequence ID" value="NC_019495.1"/>
</dbReference>
<organism evidence="1 4">
    <name type="scientific">Cyprinid herpesvirus 2</name>
    <name type="common">CyHV-2</name>
    <dbReference type="NCBI Taxonomy" id="317878"/>
    <lineage>
        <taxon>Viruses</taxon>
        <taxon>Duplodnaviria</taxon>
        <taxon>Heunggongvirae</taxon>
        <taxon>Peploviricota</taxon>
        <taxon>Herviviricetes</taxon>
        <taxon>Herpesvirales</taxon>
        <taxon>Alloherpesviridae</taxon>
        <taxon>Cyvirus</taxon>
        <taxon>Cyvirus cyprinidallo2</taxon>
    </lineage>
</organism>